<comment type="caution">
    <text evidence="4">The sequence shown here is derived from an EMBL/GenBank/DDBJ whole genome shotgun (WGS) entry which is preliminary data.</text>
</comment>
<feature type="region of interest" description="Disordered" evidence="3">
    <location>
        <begin position="1"/>
        <end position="33"/>
    </location>
</feature>
<feature type="coiled-coil region" evidence="2">
    <location>
        <begin position="323"/>
        <end position="406"/>
    </location>
</feature>
<dbReference type="PANTHER" id="PTHR16127:SF10">
    <property type="entry name" value="BETA-TAXILIN"/>
    <property type="match status" value="1"/>
</dbReference>
<dbReference type="Pfam" id="PF09728">
    <property type="entry name" value="Taxilin"/>
    <property type="match status" value="1"/>
</dbReference>
<feature type="coiled-coil region" evidence="2">
    <location>
        <begin position="153"/>
        <end position="269"/>
    </location>
</feature>
<accession>A0AAV1PCF6</accession>
<organism evidence="4 5">
    <name type="scientific">Scomber scombrus</name>
    <name type="common">Atlantic mackerel</name>
    <name type="synonym">Scomber vernalis</name>
    <dbReference type="NCBI Taxonomy" id="13677"/>
    <lineage>
        <taxon>Eukaryota</taxon>
        <taxon>Metazoa</taxon>
        <taxon>Chordata</taxon>
        <taxon>Craniata</taxon>
        <taxon>Vertebrata</taxon>
        <taxon>Euteleostomi</taxon>
        <taxon>Actinopterygii</taxon>
        <taxon>Neopterygii</taxon>
        <taxon>Teleostei</taxon>
        <taxon>Neoteleostei</taxon>
        <taxon>Acanthomorphata</taxon>
        <taxon>Pelagiaria</taxon>
        <taxon>Scombriformes</taxon>
        <taxon>Scombridae</taxon>
        <taxon>Scomber</taxon>
    </lineage>
</organism>
<feature type="compositionally biased region" description="Low complexity" evidence="3">
    <location>
        <begin position="669"/>
        <end position="680"/>
    </location>
</feature>
<evidence type="ECO:0000313" key="4">
    <source>
        <dbReference type="EMBL" id="CAK6969592.1"/>
    </source>
</evidence>
<dbReference type="PANTHER" id="PTHR16127">
    <property type="entry name" value="TAXILIN"/>
    <property type="match status" value="1"/>
</dbReference>
<sequence length="695" mass="79197">METSVNTSEVLAPQKKDMESSSPDTDSKDAFNFHNPMEEFGKRLEKIISTHGSAVGLLNKQNVVEAEVEKMKEEAKDDITVTMEKEVSDIMQSLNKLSSPEKKLEDLVRKYAEMAALRHCDEKKLCALQQKMSVLLDERQQLQAECRNGVVARSELETLCKDLKDYYTRLREETLKSCREDEKKRSDITSHFQKTLVEIQAQIETHSNRNNKLCRENSILTEKLESLMSQCELREKSLEKINKHRDLQQQLTEAKLQQANAVLAEAQEKHIREKEYLLVHAAEWKLQAKSLKEQEAVMQAQLTLYSQRFDEFQKTLGKSNEIYVRFKAEMDNMSEKMKKMEKESNVWKTRFENCNKALTDMVEERGEKNKEYELFVLKIQKLEKLCRALQEERKGLYDKIKEVRQANSTLPSKILPQTVDADNVVLTPVELQELQQLQEEIPDLTEDMSRLKDEQAKLQEFAASLLATPFDKNEEEKEDLDLEEDVVASAFVHFQKKTQIKEHVISGSAESVLPQPGKAEEAPKPDAPTAEEKTSETTPTDPKPEAVKDQSQVEKIQEQHSEATPEPEKVQIDPPTVAKPEAVKDQSQVEEIQQQHSEATPENKKVQFDLPTDEKPETVKNTVETGEVEPVAPKEDKTAQQQPAEPMQVTEAPTKSESDPVSENKPQTAAAASNANSSKKQAPKKKKKKNGKNAS</sequence>
<feature type="compositionally biased region" description="Basic residues" evidence="3">
    <location>
        <begin position="681"/>
        <end position="695"/>
    </location>
</feature>
<feature type="compositionally biased region" description="Basic and acidic residues" evidence="3">
    <location>
        <begin position="14"/>
        <end position="33"/>
    </location>
</feature>
<evidence type="ECO:0000256" key="2">
    <source>
        <dbReference type="SAM" id="Coils"/>
    </source>
</evidence>
<feature type="region of interest" description="Disordered" evidence="3">
    <location>
        <begin position="507"/>
        <end position="695"/>
    </location>
</feature>
<evidence type="ECO:0000313" key="5">
    <source>
        <dbReference type="Proteomes" id="UP001314229"/>
    </source>
</evidence>
<dbReference type="EMBL" id="CAWUFR010000138">
    <property type="protein sequence ID" value="CAK6969592.1"/>
    <property type="molecule type" value="Genomic_DNA"/>
</dbReference>
<feature type="compositionally biased region" description="Polar residues" evidence="3">
    <location>
        <begin position="651"/>
        <end position="667"/>
    </location>
</feature>
<dbReference type="InterPro" id="IPR026183">
    <property type="entry name" value="Taxilin_fam"/>
</dbReference>
<feature type="compositionally biased region" description="Basic and acidic residues" evidence="3">
    <location>
        <begin position="518"/>
        <end position="535"/>
    </location>
</feature>
<dbReference type="AlphaFoldDB" id="A0AAV1PCF6"/>
<dbReference type="Proteomes" id="UP001314229">
    <property type="component" value="Unassembled WGS sequence"/>
</dbReference>
<name>A0AAV1PCF6_SCOSC</name>
<gene>
    <name evidence="4" type="ORF">FSCOSCO3_A018561</name>
</gene>
<feature type="compositionally biased region" description="Basic and acidic residues" evidence="3">
    <location>
        <begin position="542"/>
        <end position="571"/>
    </location>
</feature>
<proteinExistence type="inferred from homology"/>
<protein>
    <submittedName>
        <fullName evidence="4">Beta-taxilin</fullName>
    </submittedName>
</protein>
<keyword evidence="2" id="KW-0175">Coiled coil</keyword>
<reference evidence="4 5" key="1">
    <citation type="submission" date="2024-01" db="EMBL/GenBank/DDBJ databases">
        <authorList>
            <person name="Alioto T."/>
            <person name="Alioto T."/>
            <person name="Gomez Garrido J."/>
        </authorList>
    </citation>
    <scope>NUCLEOTIDE SEQUENCE [LARGE SCALE GENOMIC DNA]</scope>
</reference>
<feature type="compositionally biased region" description="Basic and acidic residues" evidence="3">
    <location>
        <begin position="599"/>
        <end position="618"/>
    </location>
</feature>
<evidence type="ECO:0000256" key="3">
    <source>
        <dbReference type="SAM" id="MobiDB-lite"/>
    </source>
</evidence>
<dbReference type="GO" id="GO:0019905">
    <property type="term" value="F:syntaxin binding"/>
    <property type="evidence" value="ECO:0007669"/>
    <property type="project" value="InterPro"/>
</dbReference>
<feature type="compositionally biased region" description="Polar residues" evidence="3">
    <location>
        <begin position="585"/>
        <end position="598"/>
    </location>
</feature>
<comment type="similarity">
    <text evidence="1">Belongs to the taxilin family.</text>
</comment>
<keyword evidence="5" id="KW-1185">Reference proteome</keyword>
<evidence type="ECO:0000256" key="1">
    <source>
        <dbReference type="ARBA" id="ARBA00009550"/>
    </source>
</evidence>